<organism evidence="6 7">
    <name type="scientific">Rhodococcus qingshengii JCM 15477</name>
    <dbReference type="NCBI Taxonomy" id="1303681"/>
    <lineage>
        <taxon>Bacteria</taxon>
        <taxon>Bacillati</taxon>
        <taxon>Actinomycetota</taxon>
        <taxon>Actinomycetes</taxon>
        <taxon>Mycobacteriales</taxon>
        <taxon>Nocardiaceae</taxon>
        <taxon>Rhodococcus</taxon>
        <taxon>Rhodococcus erythropolis group</taxon>
    </lineage>
</organism>
<dbReference type="PANTHER" id="PTHR33630">
    <property type="entry name" value="CUTINASE RV1984C-RELATED-RELATED"/>
    <property type="match status" value="1"/>
</dbReference>
<dbReference type="InterPro" id="IPR000675">
    <property type="entry name" value="Cutinase/axe"/>
</dbReference>
<evidence type="ECO:0000256" key="2">
    <source>
        <dbReference type="ARBA" id="ARBA00022487"/>
    </source>
</evidence>
<dbReference type="Gene3D" id="3.40.50.1820">
    <property type="entry name" value="alpha/beta hydrolase"/>
    <property type="match status" value="1"/>
</dbReference>
<evidence type="ECO:0000313" key="6">
    <source>
        <dbReference type="EMBL" id="UPU46690.1"/>
    </source>
</evidence>
<protein>
    <submittedName>
        <fullName evidence="6">Cutinase family protein</fullName>
    </submittedName>
</protein>
<keyword evidence="7" id="KW-1185">Reference proteome</keyword>
<gene>
    <name evidence="6" type="ORF">M0639_31245</name>
</gene>
<evidence type="ECO:0000256" key="4">
    <source>
        <dbReference type="ARBA" id="ARBA00023157"/>
    </source>
</evidence>
<keyword evidence="6" id="KW-0614">Plasmid</keyword>
<dbReference type="EMBL" id="CP096567">
    <property type="protein sequence ID" value="UPU46690.1"/>
    <property type="molecule type" value="Genomic_DNA"/>
</dbReference>
<geneLocation type="plasmid" evidence="6 7">
    <name>pdjl-6-4</name>
</geneLocation>
<dbReference type="SMART" id="SM01110">
    <property type="entry name" value="Cutinase"/>
    <property type="match status" value="1"/>
</dbReference>
<evidence type="ECO:0000256" key="1">
    <source>
        <dbReference type="ARBA" id="ARBA00007534"/>
    </source>
</evidence>
<dbReference type="RefSeq" id="WP_082893275.1">
    <property type="nucleotide sequence ID" value="NZ_CP096567.1"/>
</dbReference>
<keyword evidence="4" id="KW-1015">Disulfide bond</keyword>
<sequence>MSTAPTSFGRRPTRKTDSSRRALALGLAVSTLGAGTLALTVPSLASATTPGCTDVLAVMTPGTWETTSDADPSVPVGMLAAVGNSLKTKYNNKVEIFYTPYSASAFDQGKTYGDSKASAIDAINDKVSTVAANCPQTKFIFSGYSQGADAAGDIASAVGNGKGSISADKVLAVGLLADPGRGTEGESVVGPSVAGTGIADPRPQGMGMLRGRVATICDPQDLYCSIDKGRNSILGALGTVLSKSPGASTDSTVVGGGSRLATALTSDFSHANLSGIGDDVADLTAALNPPARQSVNVSSVAHSATALLGTLSPLAELLTSAAANPASTSRLAAAPAGTSENAANQVLADAQASDLSGALSNVNRIASVATQLIDTGNTSLATSSPEAGTLAGTATALNNQVAPLATTPPDVLGQASSVLAVLKPRVVVDQVLNIATGITSINYPAILNDLAMLPQRVTALDVAGAHQIAGDLNNQFAPLVKMAADVDLAWISQILSAIPDATGTAQIAAIVCNILSRIDIIATANSVGQIQEIAWQVLEGNPAALAGLLPIGLDLASAATTMLTGTASKTEASLLGKESSPSVSPTQISRQTQNMDLSGLTSSLTAMAGTQDTEDLATLVGQGLNAATFVASGAHTNYTQLTVDNTGRNAIQWLTDWFALQIQQTAYR</sequence>
<proteinExistence type="inferred from homology"/>
<dbReference type="GO" id="GO:0052689">
    <property type="term" value="F:carboxylic ester hydrolase activity"/>
    <property type="evidence" value="ECO:0007669"/>
    <property type="project" value="UniProtKB-KW"/>
</dbReference>
<dbReference type="InterPro" id="IPR029058">
    <property type="entry name" value="AB_hydrolase_fold"/>
</dbReference>
<evidence type="ECO:0000313" key="7">
    <source>
        <dbReference type="Proteomes" id="UP000831484"/>
    </source>
</evidence>
<dbReference type="Pfam" id="PF01083">
    <property type="entry name" value="Cutinase"/>
    <property type="match status" value="1"/>
</dbReference>
<accession>A0AB38RPK8</accession>
<keyword evidence="3" id="KW-0378">Hydrolase</keyword>
<dbReference type="Proteomes" id="UP000831484">
    <property type="component" value="Plasmid pdjl-6-4"/>
</dbReference>
<dbReference type="PROSITE" id="PS51318">
    <property type="entry name" value="TAT"/>
    <property type="match status" value="1"/>
</dbReference>
<comment type="similarity">
    <text evidence="1">Belongs to the cutinase family.</text>
</comment>
<name>A0AB38RPK8_RHOSG</name>
<evidence type="ECO:0000256" key="3">
    <source>
        <dbReference type="ARBA" id="ARBA00022801"/>
    </source>
</evidence>
<keyword evidence="2" id="KW-0719">Serine esterase</keyword>
<reference evidence="7" key="1">
    <citation type="journal article" date="2022" name="Environ. Microbiol.">
        <title>Functional analysis, diversity, and distribution of carbendazim hydrolases MheI and CbmA, responsible for the initial step in carbendazim degradation.</title>
        <authorList>
            <person name="Zhang M."/>
            <person name="Bai X."/>
            <person name="Li Q."/>
            <person name="Zhang L."/>
            <person name="Zhu Q."/>
            <person name="Gao S."/>
            <person name="Ke Z."/>
            <person name="Jiang M."/>
            <person name="Hu J."/>
            <person name="Qiu J."/>
            <person name="Hong Q."/>
        </authorList>
    </citation>
    <scope>NUCLEOTIDE SEQUENCE [LARGE SCALE GENOMIC DNA]</scope>
    <source>
        <strain evidence="7">djl-6</strain>
    </source>
</reference>
<feature type="region of interest" description="Disordered" evidence="5">
    <location>
        <begin position="183"/>
        <end position="204"/>
    </location>
</feature>
<dbReference type="PANTHER" id="PTHR33630:SF9">
    <property type="entry name" value="CUTINASE 4"/>
    <property type="match status" value="1"/>
</dbReference>
<evidence type="ECO:0000256" key="5">
    <source>
        <dbReference type="SAM" id="MobiDB-lite"/>
    </source>
</evidence>
<dbReference type="SUPFAM" id="SSF53474">
    <property type="entry name" value="alpha/beta-Hydrolases"/>
    <property type="match status" value="1"/>
</dbReference>
<dbReference type="AlphaFoldDB" id="A0AB38RPK8"/>
<dbReference type="InterPro" id="IPR006311">
    <property type="entry name" value="TAT_signal"/>
</dbReference>